<evidence type="ECO:0000313" key="1">
    <source>
        <dbReference type="EMBL" id="KAL1131967.1"/>
    </source>
</evidence>
<dbReference type="InterPro" id="IPR036397">
    <property type="entry name" value="RNaseH_sf"/>
</dbReference>
<sequence length="159" mass="18488">MNSAKPMGEYHVSQLVPVTYRDVRPLFRCNPRQKERRTTPPSLQPPAARVTQELLVSFGWHIFTQPPYTLVLAPSDFHLFTKPNEFLGGKRFFNDEGVKETAEKWLSEVERSVFGEGMKKLMSRLKKFNEVESDDVEEQIHILEHTLTICTFDLLVEKH</sequence>
<accession>A0ABD0YX84</accession>
<protein>
    <submittedName>
        <fullName evidence="1">Uncharacterized protein</fullName>
    </submittedName>
</protein>
<comment type="caution">
    <text evidence="1">The sequence shown here is derived from an EMBL/GenBank/DDBJ whole genome shotgun (WGS) entry which is preliminary data.</text>
</comment>
<reference evidence="1 2" key="1">
    <citation type="submission" date="2024-07" db="EMBL/GenBank/DDBJ databases">
        <title>Chromosome-level genome assembly of the water stick insect Ranatra chinensis (Heteroptera: Nepidae).</title>
        <authorList>
            <person name="Liu X."/>
        </authorList>
    </citation>
    <scope>NUCLEOTIDE SEQUENCE [LARGE SCALE GENOMIC DNA]</scope>
    <source>
        <strain evidence="1">Cailab_2021Rc</strain>
        <tissue evidence="1">Muscle</tissue>
    </source>
</reference>
<dbReference type="Proteomes" id="UP001558652">
    <property type="component" value="Unassembled WGS sequence"/>
</dbReference>
<dbReference type="InterPro" id="IPR052709">
    <property type="entry name" value="Transposase-MT_Hybrid"/>
</dbReference>
<dbReference type="AlphaFoldDB" id="A0ABD0YX84"/>
<proteinExistence type="predicted"/>
<dbReference type="Gene3D" id="3.30.420.10">
    <property type="entry name" value="Ribonuclease H-like superfamily/Ribonuclease H"/>
    <property type="match status" value="1"/>
</dbReference>
<organism evidence="1 2">
    <name type="scientific">Ranatra chinensis</name>
    <dbReference type="NCBI Taxonomy" id="642074"/>
    <lineage>
        <taxon>Eukaryota</taxon>
        <taxon>Metazoa</taxon>
        <taxon>Ecdysozoa</taxon>
        <taxon>Arthropoda</taxon>
        <taxon>Hexapoda</taxon>
        <taxon>Insecta</taxon>
        <taxon>Pterygota</taxon>
        <taxon>Neoptera</taxon>
        <taxon>Paraneoptera</taxon>
        <taxon>Hemiptera</taxon>
        <taxon>Heteroptera</taxon>
        <taxon>Panheteroptera</taxon>
        <taxon>Nepomorpha</taxon>
        <taxon>Nepidae</taxon>
        <taxon>Ranatrinae</taxon>
        <taxon>Ranatra</taxon>
    </lineage>
</organism>
<name>A0ABD0YX84_9HEMI</name>
<gene>
    <name evidence="1" type="ORF">AAG570_011578</name>
</gene>
<keyword evidence="2" id="KW-1185">Reference proteome</keyword>
<evidence type="ECO:0000313" key="2">
    <source>
        <dbReference type="Proteomes" id="UP001558652"/>
    </source>
</evidence>
<dbReference type="PANTHER" id="PTHR46060:SF3">
    <property type="entry name" value="PROTEIN GVQW3"/>
    <property type="match status" value="1"/>
</dbReference>
<dbReference type="PANTHER" id="PTHR46060">
    <property type="entry name" value="MARINER MOS1 TRANSPOSASE-LIKE PROTEIN"/>
    <property type="match status" value="1"/>
</dbReference>
<dbReference type="EMBL" id="JBFDAA010000006">
    <property type="protein sequence ID" value="KAL1131967.1"/>
    <property type="molecule type" value="Genomic_DNA"/>
</dbReference>